<protein>
    <submittedName>
        <fullName evidence="2">Uncharacterized protein</fullName>
    </submittedName>
</protein>
<gene>
    <name evidence="2" type="ORF">MILUP08_46583</name>
</gene>
<evidence type="ECO:0000313" key="2">
    <source>
        <dbReference type="EMBL" id="CCH21684.1"/>
    </source>
</evidence>
<comment type="caution">
    <text evidence="2">The sequence shown here is derived from an EMBL/GenBank/DDBJ whole genome shotgun (WGS) entry which is preliminary data.</text>
</comment>
<feature type="region of interest" description="Disordered" evidence="1">
    <location>
        <begin position="1"/>
        <end position="65"/>
    </location>
</feature>
<accession>I0LCY7</accession>
<evidence type="ECO:0000256" key="1">
    <source>
        <dbReference type="SAM" id="MobiDB-lite"/>
    </source>
</evidence>
<dbReference type="EMBL" id="CAIE01000043">
    <property type="protein sequence ID" value="CCH21684.1"/>
    <property type="molecule type" value="Genomic_DNA"/>
</dbReference>
<dbReference type="STRING" id="1150864.MILUP08_46583"/>
<dbReference type="Proteomes" id="UP000003448">
    <property type="component" value="Unassembled WGS sequence"/>
</dbReference>
<dbReference type="AlphaFoldDB" id="I0LCY7"/>
<sequence length="65" mass="6903">MTATHDPKSGIFLDGRPGPGRGRKGLRTTVAEGDQNGGRQARPATRRRTLARPESAHAPVVGMRA</sequence>
<evidence type="ECO:0000313" key="3">
    <source>
        <dbReference type="Proteomes" id="UP000003448"/>
    </source>
</evidence>
<proteinExistence type="predicted"/>
<organism evidence="2 3">
    <name type="scientific">Micromonospora lupini str. Lupac 08</name>
    <dbReference type="NCBI Taxonomy" id="1150864"/>
    <lineage>
        <taxon>Bacteria</taxon>
        <taxon>Bacillati</taxon>
        <taxon>Actinomycetota</taxon>
        <taxon>Actinomycetes</taxon>
        <taxon>Micromonosporales</taxon>
        <taxon>Micromonosporaceae</taxon>
        <taxon>Micromonospora</taxon>
    </lineage>
</organism>
<keyword evidence="3" id="KW-1185">Reference proteome</keyword>
<name>I0LCY7_9ACTN</name>
<reference evidence="3" key="1">
    <citation type="journal article" date="2012" name="J. Bacteriol.">
        <title>Genome Sequence of Micromonospora lupini Lupac 08, Isolated from Root Nodules of Lupinus angustifolius.</title>
        <authorList>
            <person name="Alonso-Vega P."/>
            <person name="Normand P."/>
            <person name="Bacigalupe R."/>
            <person name="Pujic P."/>
            <person name="Lajus A."/>
            <person name="Vallenet D."/>
            <person name="Carro L."/>
            <person name="Coll P."/>
            <person name="Trujillo M.E."/>
        </authorList>
    </citation>
    <scope>NUCLEOTIDE SEQUENCE [LARGE SCALE GENOMIC DNA]</scope>
    <source>
        <strain evidence="3">Lupac 08</strain>
    </source>
</reference>